<protein>
    <submittedName>
        <fullName evidence="1">Alpha-ribazole kinase</fullName>
    </submittedName>
</protein>
<dbReference type="RefSeq" id="WP_076757476.1">
    <property type="nucleotide sequence ID" value="NZ_FTPL01000001.1"/>
</dbReference>
<dbReference type="OrthoDB" id="9805740at2"/>
<dbReference type="AlphaFoldDB" id="A0A1U7PHU7"/>
<keyword evidence="1" id="KW-0418">Kinase</keyword>
<evidence type="ECO:0000313" key="1">
    <source>
        <dbReference type="EMBL" id="SIT69840.1"/>
    </source>
</evidence>
<gene>
    <name evidence="1" type="ORF">SAMN05428946_0537</name>
</gene>
<proteinExistence type="predicted"/>
<reference evidence="2" key="1">
    <citation type="submission" date="2017-01" db="EMBL/GenBank/DDBJ databases">
        <authorList>
            <person name="Varghese N."/>
            <person name="Submissions S."/>
        </authorList>
    </citation>
    <scope>NUCLEOTIDE SEQUENCE [LARGE SCALE GENOMIC DNA]</scope>
    <source>
        <strain evidence="2">MNA4</strain>
    </source>
</reference>
<sequence length="224" mass="23730">MRNAVEIGNGLVMTTDNSGGIGMKEADAVRAPDDVVGYFAARVCLLEQWAAGAEPECVIIHNFTGAGSWEAYQDGILRVFTESGKKMPEVTGSSETNMEMPQSAVAVTMIGRRGGMPAPSKGRWFLYGRPLVGEAVLAESGKTARLGKIRSALAVGLATAVWPLGSGGLDAEWKRLTGRPLAAWPEGLDPAASAGPSTAVLIRIKPGEEERAREHFGQFFGKVE</sequence>
<dbReference type="EMBL" id="FTPL01000001">
    <property type="protein sequence ID" value="SIT69840.1"/>
    <property type="molecule type" value="Genomic_DNA"/>
</dbReference>
<dbReference type="GO" id="GO:0016301">
    <property type="term" value="F:kinase activity"/>
    <property type="evidence" value="ECO:0007669"/>
    <property type="project" value="UniProtKB-KW"/>
</dbReference>
<organism evidence="1 2">
    <name type="scientific">Edaphobacillus lindanitolerans</name>
    <dbReference type="NCBI Taxonomy" id="550447"/>
    <lineage>
        <taxon>Bacteria</taxon>
        <taxon>Bacillati</taxon>
        <taxon>Bacillota</taxon>
        <taxon>Bacilli</taxon>
        <taxon>Bacillales</taxon>
        <taxon>Bacillaceae</taxon>
        <taxon>Edaphobacillus</taxon>
    </lineage>
</organism>
<keyword evidence="1" id="KW-0808">Transferase</keyword>
<name>A0A1U7PHU7_9BACI</name>
<accession>A0A1U7PHU7</accession>
<keyword evidence="2" id="KW-1185">Reference proteome</keyword>
<dbReference type="STRING" id="550447.SAMN05428946_0537"/>
<dbReference type="Proteomes" id="UP000187550">
    <property type="component" value="Unassembled WGS sequence"/>
</dbReference>
<evidence type="ECO:0000313" key="2">
    <source>
        <dbReference type="Proteomes" id="UP000187550"/>
    </source>
</evidence>